<evidence type="ECO:0000313" key="2">
    <source>
        <dbReference type="EMBL" id="KAJ7951878.1"/>
    </source>
</evidence>
<dbReference type="InterPro" id="IPR006527">
    <property type="entry name" value="F-box-assoc_dom_typ1"/>
</dbReference>
<sequence length="308" mass="34460">MLTIPLPMVGICSPSTSYLTRFDPVRPVAPIGCLILLRLTNCTLLRLVICNPFTRQFRHLPVLNISRTNPAVGMEIVDSNQNVQFPCFRVYVAGGMSEAACGGAATYEPTLEMYDSQHDTWKVVGLMPMEFAVRLTVWTPNESVYSKGVLYWVTSARAYIIIGFDILSNTWRELNVPMADQLEFATLVRLNGELALIGGISGGNACIWELREGDVWCLIEKVSTELGLRFLGGKRNWGRTKCVGNDGAICLYRELGSGMVVWREHIGGEDKREWYRVDGCFSIKGKQVHTLQIRGILIQPTLASYIFQ</sequence>
<accession>A0AAD7L608</accession>
<dbReference type="PANTHER" id="PTHR31672">
    <property type="entry name" value="BNACNNG10540D PROTEIN"/>
    <property type="match status" value="1"/>
</dbReference>
<organism evidence="2 3">
    <name type="scientific">Quillaja saponaria</name>
    <name type="common">Soap bark tree</name>
    <dbReference type="NCBI Taxonomy" id="32244"/>
    <lineage>
        <taxon>Eukaryota</taxon>
        <taxon>Viridiplantae</taxon>
        <taxon>Streptophyta</taxon>
        <taxon>Embryophyta</taxon>
        <taxon>Tracheophyta</taxon>
        <taxon>Spermatophyta</taxon>
        <taxon>Magnoliopsida</taxon>
        <taxon>eudicotyledons</taxon>
        <taxon>Gunneridae</taxon>
        <taxon>Pentapetalae</taxon>
        <taxon>rosids</taxon>
        <taxon>fabids</taxon>
        <taxon>Fabales</taxon>
        <taxon>Quillajaceae</taxon>
        <taxon>Quillaja</taxon>
    </lineage>
</organism>
<dbReference type="SUPFAM" id="SSF117281">
    <property type="entry name" value="Kelch motif"/>
    <property type="match status" value="1"/>
</dbReference>
<comment type="caution">
    <text evidence="2">The sequence shown here is derived from an EMBL/GenBank/DDBJ whole genome shotgun (WGS) entry which is preliminary data.</text>
</comment>
<evidence type="ECO:0000313" key="3">
    <source>
        <dbReference type="Proteomes" id="UP001163823"/>
    </source>
</evidence>
<proteinExistence type="predicted"/>
<protein>
    <submittedName>
        <fullName evidence="2">F-box domain containing protein</fullName>
    </submittedName>
</protein>
<dbReference type="InterPro" id="IPR050796">
    <property type="entry name" value="SCF_F-box_component"/>
</dbReference>
<evidence type="ECO:0000259" key="1">
    <source>
        <dbReference type="Pfam" id="PF07734"/>
    </source>
</evidence>
<dbReference type="EMBL" id="JARAOO010000011">
    <property type="protein sequence ID" value="KAJ7951878.1"/>
    <property type="molecule type" value="Genomic_DNA"/>
</dbReference>
<dbReference type="NCBIfam" id="TIGR01640">
    <property type="entry name" value="F_box_assoc_1"/>
    <property type="match status" value="1"/>
</dbReference>
<reference evidence="2" key="1">
    <citation type="journal article" date="2023" name="Science">
        <title>Elucidation of the pathway for biosynthesis of saponin adjuvants from the soapbark tree.</title>
        <authorList>
            <person name="Reed J."/>
            <person name="Orme A."/>
            <person name="El-Demerdash A."/>
            <person name="Owen C."/>
            <person name="Martin L.B.B."/>
            <person name="Misra R.C."/>
            <person name="Kikuchi S."/>
            <person name="Rejzek M."/>
            <person name="Martin A.C."/>
            <person name="Harkess A."/>
            <person name="Leebens-Mack J."/>
            <person name="Louveau T."/>
            <person name="Stephenson M.J."/>
            <person name="Osbourn A."/>
        </authorList>
    </citation>
    <scope>NUCLEOTIDE SEQUENCE</scope>
    <source>
        <strain evidence="2">S10</strain>
    </source>
</reference>
<dbReference type="InterPro" id="IPR017451">
    <property type="entry name" value="F-box-assoc_interact_dom"/>
</dbReference>
<dbReference type="Proteomes" id="UP001163823">
    <property type="component" value="Chromosome 11"/>
</dbReference>
<dbReference type="PANTHER" id="PTHR31672:SF2">
    <property type="entry name" value="F-BOX DOMAIN-CONTAINING PROTEIN"/>
    <property type="match status" value="1"/>
</dbReference>
<dbReference type="InterPro" id="IPR015915">
    <property type="entry name" value="Kelch-typ_b-propeller"/>
</dbReference>
<dbReference type="Gene3D" id="2.120.10.80">
    <property type="entry name" value="Kelch-type beta propeller"/>
    <property type="match status" value="1"/>
</dbReference>
<name>A0AAD7L608_QUISA</name>
<dbReference type="KEGG" id="qsa:O6P43_027858"/>
<gene>
    <name evidence="2" type="ORF">O6P43_027858</name>
</gene>
<feature type="domain" description="F-box associated beta-propeller type 1" evidence="1">
    <location>
        <begin position="42"/>
        <end position="183"/>
    </location>
</feature>
<dbReference type="AlphaFoldDB" id="A0AAD7L608"/>
<keyword evidence="3" id="KW-1185">Reference proteome</keyword>
<dbReference type="Pfam" id="PF07734">
    <property type="entry name" value="FBA_1"/>
    <property type="match status" value="1"/>
</dbReference>